<dbReference type="SUPFAM" id="SSF55920">
    <property type="entry name" value="Creatinase/aminopeptidase"/>
    <property type="match status" value="1"/>
</dbReference>
<dbReference type="Pfam" id="PF00557">
    <property type="entry name" value="Peptidase_M24"/>
    <property type="match status" value="1"/>
</dbReference>
<dbReference type="NCBIfam" id="TIGR00500">
    <property type="entry name" value="met_pdase_I"/>
    <property type="match status" value="1"/>
</dbReference>
<comment type="cofactor">
    <cofactor evidence="6">
        <name>Co(2+)</name>
        <dbReference type="ChEBI" id="CHEBI:48828"/>
    </cofactor>
    <cofactor evidence="6">
        <name>Zn(2+)</name>
        <dbReference type="ChEBI" id="CHEBI:29105"/>
    </cofactor>
    <cofactor evidence="6">
        <name>Mn(2+)</name>
        <dbReference type="ChEBI" id="CHEBI:29035"/>
    </cofactor>
    <cofactor evidence="6">
        <name>Fe(2+)</name>
        <dbReference type="ChEBI" id="CHEBI:29033"/>
    </cofactor>
    <text evidence="6">Binds 2 divalent metal cations per subunit. Has a high-affinity and a low affinity metal-binding site. The true nature of the physiological cofactor is under debate. The enzyme is active with cobalt, zinc, manganese or divalent iron ions. Most likely, methionine aminopeptidases function as mononuclear Fe(2+)-metalloproteases under physiological conditions, and the catalytically relevant metal-binding site has been assigned to the histidine-containing high-affinity site.</text>
</comment>
<feature type="binding site" evidence="6">
    <location>
        <position position="101"/>
    </location>
    <ligand>
        <name>a divalent metal cation</name>
        <dbReference type="ChEBI" id="CHEBI:60240"/>
        <label>1</label>
    </ligand>
</feature>
<comment type="caution">
    <text evidence="9">The sequence shown here is derived from an EMBL/GenBank/DDBJ whole genome shotgun (WGS) entry which is preliminary data.</text>
</comment>
<feature type="binding site" evidence="6">
    <location>
        <position position="187"/>
    </location>
    <ligand>
        <name>substrate</name>
    </ligand>
</feature>
<name>A0A1F5P5K3_9BACT</name>
<comment type="catalytic activity">
    <reaction evidence="6 7">
        <text>Release of N-terminal amino acids, preferentially methionine, from peptides and arylamides.</text>
        <dbReference type="EC" id="3.4.11.18"/>
    </reaction>
</comment>
<keyword evidence="4 6" id="KW-0479">Metal-binding</keyword>
<dbReference type="InterPro" id="IPR036005">
    <property type="entry name" value="Creatinase/aminopeptidase-like"/>
</dbReference>
<dbReference type="Gene3D" id="3.90.230.10">
    <property type="entry name" value="Creatinase/methionine aminopeptidase superfamily"/>
    <property type="match status" value="1"/>
</dbReference>
<dbReference type="CDD" id="cd01086">
    <property type="entry name" value="MetAP1"/>
    <property type="match status" value="1"/>
</dbReference>
<dbReference type="AlphaFoldDB" id="A0A1F5P5K3"/>
<dbReference type="InterPro" id="IPR002467">
    <property type="entry name" value="Pept_M24A_MAP1"/>
</dbReference>
<evidence type="ECO:0000313" key="9">
    <source>
        <dbReference type="EMBL" id="OGE85094.1"/>
    </source>
</evidence>
<feature type="domain" description="Peptidase M24" evidence="8">
    <location>
        <begin position="12"/>
        <end position="251"/>
    </location>
</feature>
<dbReference type="STRING" id="1817832.A3J48_02880"/>
<evidence type="ECO:0000313" key="10">
    <source>
        <dbReference type="Proteomes" id="UP000176786"/>
    </source>
</evidence>
<dbReference type="GO" id="GO:0070006">
    <property type="term" value="F:metalloaminopeptidase activity"/>
    <property type="evidence" value="ECO:0007669"/>
    <property type="project" value="UniProtKB-UniRule"/>
</dbReference>
<comment type="subunit">
    <text evidence="6">Monomer.</text>
</comment>
<evidence type="ECO:0000256" key="6">
    <source>
        <dbReference type="HAMAP-Rule" id="MF_01974"/>
    </source>
</evidence>
<dbReference type="InterPro" id="IPR001714">
    <property type="entry name" value="Pept_M24_MAP"/>
</dbReference>
<keyword evidence="5 6" id="KW-0378">Hydrolase</keyword>
<evidence type="ECO:0000256" key="1">
    <source>
        <dbReference type="ARBA" id="ARBA00002521"/>
    </source>
</evidence>
<evidence type="ECO:0000256" key="5">
    <source>
        <dbReference type="ARBA" id="ARBA00022801"/>
    </source>
</evidence>
<feature type="binding site" evidence="6">
    <location>
        <position position="244"/>
    </location>
    <ligand>
        <name>a divalent metal cation</name>
        <dbReference type="ChEBI" id="CHEBI:60240"/>
        <label>1</label>
    </ligand>
</feature>
<keyword evidence="3 6" id="KW-0645">Protease</keyword>
<dbReference type="GO" id="GO:0006508">
    <property type="term" value="P:proteolysis"/>
    <property type="evidence" value="ECO:0007669"/>
    <property type="project" value="UniProtKB-KW"/>
</dbReference>
<dbReference type="PRINTS" id="PR00599">
    <property type="entry name" value="MAPEPTIDASE"/>
</dbReference>
<evidence type="ECO:0000259" key="8">
    <source>
        <dbReference type="Pfam" id="PF00557"/>
    </source>
</evidence>
<dbReference type="InterPro" id="IPR000994">
    <property type="entry name" value="Pept_M24"/>
</dbReference>
<feature type="binding site" evidence="6">
    <location>
        <position position="213"/>
    </location>
    <ligand>
        <name>a divalent metal cation</name>
        <dbReference type="ChEBI" id="CHEBI:60240"/>
        <label>2</label>
        <note>catalytic</note>
    </ligand>
</feature>
<reference evidence="9 10" key="1">
    <citation type="journal article" date="2016" name="Nat. Commun.">
        <title>Thousands of microbial genomes shed light on interconnected biogeochemical processes in an aquifer system.</title>
        <authorList>
            <person name="Anantharaman K."/>
            <person name="Brown C.T."/>
            <person name="Hug L.A."/>
            <person name="Sharon I."/>
            <person name="Castelle C.J."/>
            <person name="Probst A.J."/>
            <person name="Thomas B.C."/>
            <person name="Singh A."/>
            <person name="Wilkins M.J."/>
            <person name="Karaoz U."/>
            <person name="Brodie E.L."/>
            <person name="Williams K.H."/>
            <person name="Hubbard S.S."/>
            <person name="Banfield J.F."/>
        </authorList>
    </citation>
    <scope>NUCLEOTIDE SEQUENCE [LARGE SCALE GENOMIC DNA]</scope>
</reference>
<evidence type="ECO:0000256" key="2">
    <source>
        <dbReference type="ARBA" id="ARBA00022438"/>
    </source>
</evidence>
<evidence type="ECO:0000256" key="7">
    <source>
        <dbReference type="RuleBase" id="RU003653"/>
    </source>
</evidence>
<dbReference type="PANTHER" id="PTHR43330">
    <property type="entry name" value="METHIONINE AMINOPEPTIDASE"/>
    <property type="match status" value="1"/>
</dbReference>
<feature type="binding site" evidence="6">
    <location>
        <position position="112"/>
    </location>
    <ligand>
        <name>a divalent metal cation</name>
        <dbReference type="ChEBI" id="CHEBI:60240"/>
        <label>2</label>
        <note>catalytic</note>
    </ligand>
</feature>
<protein>
    <recommendedName>
        <fullName evidence="6 7">Methionine aminopeptidase</fullName>
        <shortName evidence="6">MAP</shortName>
        <shortName evidence="6">MetAP</shortName>
        <ecNumber evidence="6 7">3.4.11.18</ecNumber>
    </recommendedName>
    <alternativeName>
        <fullName evidence="6">Peptidase M</fullName>
    </alternativeName>
</protein>
<feature type="binding site" evidence="6">
    <location>
        <position position="83"/>
    </location>
    <ligand>
        <name>substrate</name>
    </ligand>
</feature>
<dbReference type="Proteomes" id="UP000176786">
    <property type="component" value="Unassembled WGS sequence"/>
</dbReference>
<feature type="binding site" evidence="6">
    <location>
        <position position="244"/>
    </location>
    <ligand>
        <name>a divalent metal cation</name>
        <dbReference type="ChEBI" id="CHEBI:60240"/>
        <label>2</label>
        <note>catalytic</note>
    </ligand>
</feature>
<proteinExistence type="inferred from homology"/>
<organism evidence="9 10">
    <name type="scientific">Candidatus Doudnabacteria bacterium RIFCSPHIGHO2_02_FULL_46_11</name>
    <dbReference type="NCBI Taxonomy" id="1817832"/>
    <lineage>
        <taxon>Bacteria</taxon>
        <taxon>Candidatus Doudnaibacteriota</taxon>
    </lineage>
</organism>
<feature type="binding site" evidence="6">
    <location>
        <position position="180"/>
    </location>
    <ligand>
        <name>a divalent metal cation</name>
        <dbReference type="ChEBI" id="CHEBI:60240"/>
        <label>2</label>
        <note>catalytic</note>
    </ligand>
</feature>
<dbReference type="GO" id="GO:0004239">
    <property type="term" value="F:initiator methionyl aminopeptidase activity"/>
    <property type="evidence" value="ECO:0007669"/>
    <property type="project" value="UniProtKB-UniRule"/>
</dbReference>
<feature type="binding site" evidence="6">
    <location>
        <position position="112"/>
    </location>
    <ligand>
        <name>a divalent metal cation</name>
        <dbReference type="ChEBI" id="CHEBI:60240"/>
        <label>1</label>
    </ligand>
</feature>
<accession>A0A1F5P5K3</accession>
<comment type="similarity">
    <text evidence="6">Belongs to the peptidase M24A family. Methionine aminopeptidase type 1 subfamily.</text>
</comment>
<dbReference type="GO" id="GO:0005829">
    <property type="term" value="C:cytosol"/>
    <property type="evidence" value="ECO:0007669"/>
    <property type="project" value="TreeGrafter"/>
</dbReference>
<gene>
    <name evidence="6" type="primary">map</name>
    <name evidence="9" type="ORF">A3J48_02880</name>
</gene>
<sequence length="259" mass="28274">MVHLKTQEEIEIMAEGGRQLAEILKSLAALVKPGATTAEIDAMAEKQIRAAGGEPAFKGYRAFGIPTPFPGSICTSINSEIVHGLPYPAREIHEGDVVSLDIGMKYKGYFTDTAFTVGVEPLTEGRRKLIEAAQRSLDLVIDYLKENLSKESLYVGDIGEFIQTYIEAGGFHVVRELVGHGIGKNLHEDPAVPNFRSRDRGERLQPGQVLAIEPMIYQGEEGVSFEQNGWAVFTTHGGAAAHFEHTVALTKEGLKILTK</sequence>
<keyword evidence="2 6" id="KW-0031">Aminopeptidase</keyword>
<dbReference type="HAMAP" id="MF_01974">
    <property type="entry name" value="MetAP_1"/>
    <property type="match status" value="1"/>
</dbReference>
<evidence type="ECO:0000256" key="4">
    <source>
        <dbReference type="ARBA" id="ARBA00022723"/>
    </source>
</evidence>
<dbReference type="EMBL" id="MFES01000027">
    <property type="protein sequence ID" value="OGE85094.1"/>
    <property type="molecule type" value="Genomic_DNA"/>
</dbReference>
<comment type="function">
    <text evidence="1 6">Removes the N-terminal methionine from nascent proteins. The N-terminal methionine is often cleaved when the second residue in the primary sequence is small and uncharged (Met-Ala-, Cys, Gly, Pro, Ser, Thr, or Val). Requires deformylation of the N(alpha)-formylated initiator methionine before it can be hydrolyzed.</text>
</comment>
<dbReference type="EC" id="3.4.11.18" evidence="6 7"/>
<dbReference type="PANTHER" id="PTHR43330:SF27">
    <property type="entry name" value="METHIONINE AMINOPEPTIDASE"/>
    <property type="match status" value="1"/>
</dbReference>
<evidence type="ECO:0000256" key="3">
    <source>
        <dbReference type="ARBA" id="ARBA00022670"/>
    </source>
</evidence>
<dbReference type="GO" id="GO:0046872">
    <property type="term" value="F:metal ion binding"/>
    <property type="evidence" value="ECO:0007669"/>
    <property type="project" value="UniProtKB-UniRule"/>
</dbReference>